<keyword evidence="16" id="KW-1185">Reference proteome</keyword>
<evidence type="ECO:0000256" key="7">
    <source>
        <dbReference type="ARBA" id="ARBA00022777"/>
    </source>
</evidence>
<proteinExistence type="predicted"/>
<evidence type="ECO:0000256" key="2">
    <source>
        <dbReference type="ARBA" id="ARBA00022475"/>
    </source>
</evidence>
<evidence type="ECO:0000256" key="10">
    <source>
        <dbReference type="ARBA" id="ARBA00023012"/>
    </source>
</evidence>
<comment type="subcellular location">
    <subcellularLocation>
        <location evidence="1">Cell membrane</location>
        <topology evidence="1">Multi-pass membrane protein</topology>
    </subcellularLocation>
</comment>
<dbReference type="Pfam" id="PF00672">
    <property type="entry name" value="HAMP"/>
    <property type="match status" value="1"/>
</dbReference>
<protein>
    <submittedName>
        <fullName evidence="15">Sensor histidine kinase</fullName>
        <ecNumber evidence="15">2.7.13.3</ecNumber>
    </submittedName>
</protein>
<dbReference type="PANTHER" id="PTHR34220">
    <property type="entry name" value="SENSOR HISTIDINE KINASE YPDA"/>
    <property type="match status" value="1"/>
</dbReference>
<keyword evidence="8" id="KW-0067">ATP-binding</keyword>
<evidence type="ECO:0000313" key="16">
    <source>
        <dbReference type="Proteomes" id="UP001596113"/>
    </source>
</evidence>
<dbReference type="SUPFAM" id="SSF158472">
    <property type="entry name" value="HAMP domain-like"/>
    <property type="match status" value="1"/>
</dbReference>
<dbReference type="GO" id="GO:0004673">
    <property type="term" value="F:protein histidine kinase activity"/>
    <property type="evidence" value="ECO:0007669"/>
    <property type="project" value="UniProtKB-EC"/>
</dbReference>
<dbReference type="CDD" id="cd06225">
    <property type="entry name" value="HAMP"/>
    <property type="match status" value="1"/>
</dbReference>
<dbReference type="PANTHER" id="PTHR34220:SF11">
    <property type="entry name" value="SENSOR PROTEIN KINASE HPTS"/>
    <property type="match status" value="1"/>
</dbReference>
<dbReference type="InterPro" id="IPR003660">
    <property type="entry name" value="HAMP_dom"/>
</dbReference>
<evidence type="ECO:0000256" key="13">
    <source>
        <dbReference type="SAM" id="Phobius"/>
    </source>
</evidence>
<keyword evidence="6" id="KW-0547">Nucleotide-binding</keyword>
<feature type="domain" description="HAMP" evidence="14">
    <location>
        <begin position="329"/>
        <end position="381"/>
    </location>
</feature>
<dbReference type="EC" id="2.7.13.3" evidence="15"/>
<keyword evidence="2" id="KW-1003">Cell membrane</keyword>
<dbReference type="EMBL" id="JBHSMI010000067">
    <property type="protein sequence ID" value="MFC5407016.1"/>
    <property type="molecule type" value="Genomic_DNA"/>
</dbReference>
<dbReference type="Gene3D" id="1.10.8.500">
    <property type="entry name" value="HAMP domain in histidine kinase"/>
    <property type="match status" value="1"/>
</dbReference>
<dbReference type="PROSITE" id="PS50885">
    <property type="entry name" value="HAMP"/>
    <property type="match status" value="1"/>
</dbReference>
<evidence type="ECO:0000256" key="8">
    <source>
        <dbReference type="ARBA" id="ARBA00022840"/>
    </source>
</evidence>
<evidence type="ECO:0000256" key="6">
    <source>
        <dbReference type="ARBA" id="ARBA00022741"/>
    </source>
</evidence>
<evidence type="ECO:0000256" key="3">
    <source>
        <dbReference type="ARBA" id="ARBA00022553"/>
    </source>
</evidence>
<feature type="transmembrane region" description="Helical" evidence="13">
    <location>
        <begin position="9"/>
        <end position="31"/>
    </location>
</feature>
<dbReference type="Gene3D" id="3.30.565.10">
    <property type="entry name" value="Histidine kinase-like ATPase, C-terminal domain"/>
    <property type="match status" value="1"/>
</dbReference>
<dbReference type="InterPro" id="IPR050640">
    <property type="entry name" value="Bact_2-comp_sensor_kinase"/>
</dbReference>
<dbReference type="SMART" id="SM00304">
    <property type="entry name" value="HAMP"/>
    <property type="match status" value="1"/>
</dbReference>
<gene>
    <name evidence="15" type="ORF">ACFPOF_30180</name>
</gene>
<organism evidence="15 16">
    <name type="scientific">Cohnella soli</name>
    <dbReference type="NCBI Taxonomy" id="425005"/>
    <lineage>
        <taxon>Bacteria</taxon>
        <taxon>Bacillati</taxon>
        <taxon>Bacillota</taxon>
        <taxon>Bacilli</taxon>
        <taxon>Bacillales</taxon>
        <taxon>Paenibacillaceae</taxon>
        <taxon>Cohnella</taxon>
    </lineage>
</organism>
<dbReference type="Gene3D" id="3.30.450.20">
    <property type="entry name" value="PAS domain"/>
    <property type="match status" value="1"/>
</dbReference>
<evidence type="ECO:0000313" key="15">
    <source>
        <dbReference type="EMBL" id="MFC5407016.1"/>
    </source>
</evidence>
<reference evidence="16" key="1">
    <citation type="journal article" date="2019" name="Int. J. Syst. Evol. Microbiol.">
        <title>The Global Catalogue of Microorganisms (GCM) 10K type strain sequencing project: providing services to taxonomists for standard genome sequencing and annotation.</title>
        <authorList>
            <consortium name="The Broad Institute Genomics Platform"/>
            <consortium name="The Broad Institute Genome Sequencing Center for Infectious Disease"/>
            <person name="Wu L."/>
            <person name="Ma J."/>
        </authorList>
    </citation>
    <scope>NUCLEOTIDE SEQUENCE [LARGE SCALE GENOMIC DNA]</scope>
    <source>
        <strain evidence="16">CGMCC 1.18575</strain>
    </source>
</reference>
<keyword evidence="11 13" id="KW-0472">Membrane</keyword>
<dbReference type="InterPro" id="IPR010559">
    <property type="entry name" value="Sig_transdc_His_kin_internal"/>
</dbReference>
<sequence length="643" mass="72453">MIYSFRSKLIVLLLVATVVPICTSMVISYYYTKSSVTENAIRNTESTLSLGKMNLLNYMNAVNQSSLTIYSGINQIGSLYTYIEDLERQPGPNGVPDSTTLPPESLRSQLMNMLRTMKEFYKIHLFTLKDRMSMLQVNDYNRYLYNPGYVPPSENEVFIEPPHESHNFGMGNVIPLEGRPTVITFHRPIVRTPSDKVLGYVSIDIRMDLIESIGEQLQTPGDLLYIVDRKGTMIYSSDKNQWGKKLDDDWVAHVRGTTLPYGHFDWKNDVFSGIVFYEKLQTRFMDWTIVKLTPNVALDKSARGITKINSLLFGLFLVVAVALTLYITIRFTRSIKKMLGYVKKIESGNLQQDIDIDDKDELGILARRFQSMMGTINDLILREYRLELANKTNQLKALQAQINPHFMYNALQSIATQSLHNGDQKTYSLITSLGKMMRYNMRTEDTVVELRQEMDYVVAYLKLQKQRFDDTFVYELDIAEETRQAPIPKMIIQPLVENYFKHGFTPRPDMAKIAVSSSLLPDGSVEISVTDNGTGMDEEKLETLRGQLAQAGRPGWAADASIAHIGLANVLARMRLHDGDAAEMIINNVQPFGMQVCLRLPPQSAGAEFEIGDIAETDIAGPDTDIAGSDTDIAGSDTRGEGS</sequence>
<evidence type="ECO:0000256" key="9">
    <source>
        <dbReference type="ARBA" id="ARBA00022989"/>
    </source>
</evidence>
<name>A0ABW0I0H8_9BACL</name>
<keyword evidence="3" id="KW-0597">Phosphoprotein</keyword>
<dbReference type="Pfam" id="PF06580">
    <property type="entry name" value="His_kinase"/>
    <property type="match status" value="1"/>
</dbReference>
<keyword evidence="7 15" id="KW-0418">Kinase</keyword>
<dbReference type="Proteomes" id="UP001596113">
    <property type="component" value="Unassembled WGS sequence"/>
</dbReference>
<accession>A0ABW0I0H8</accession>
<keyword evidence="5 13" id="KW-0812">Transmembrane</keyword>
<evidence type="ECO:0000256" key="4">
    <source>
        <dbReference type="ARBA" id="ARBA00022679"/>
    </source>
</evidence>
<keyword evidence="10" id="KW-0902">Two-component regulatory system</keyword>
<keyword evidence="9 13" id="KW-1133">Transmembrane helix</keyword>
<comment type="caution">
    <text evidence="15">The sequence shown here is derived from an EMBL/GenBank/DDBJ whole genome shotgun (WGS) entry which is preliminary data.</text>
</comment>
<feature type="transmembrane region" description="Helical" evidence="13">
    <location>
        <begin position="311"/>
        <end position="329"/>
    </location>
</feature>
<evidence type="ECO:0000256" key="11">
    <source>
        <dbReference type="ARBA" id="ARBA00023136"/>
    </source>
</evidence>
<dbReference type="InterPro" id="IPR036890">
    <property type="entry name" value="HATPase_C_sf"/>
</dbReference>
<evidence type="ECO:0000259" key="14">
    <source>
        <dbReference type="PROSITE" id="PS50885"/>
    </source>
</evidence>
<dbReference type="SUPFAM" id="SSF55874">
    <property type="entry name" value="ATPase domain of HSP90 chaperone/DNA topoisomerase II/histidine kinase"/>
    <property type="match status" value="1"/>
</dbReference>
<dbReference type="InterPro" id="IPR003594">
    <property type="entry name" value="HATPase_dom"/>
</dbReference>
<dbReference type="Pfam" id="PF02518">
    <property type="entry name" value="HATPase_c"/>
    <property type="match status" value="1"/>
</dbReference>
<evidence type="ECO:0000256" key="12">
    <source>
        <dbReference type="SAM" id="MobiDB-lite"/>
    </source>
</evidence>
<evidence type="ECO:0000256" key="1">
    <source>
        <dbReference type="ARBA" id="ARBA00004651"/>
    </source>
</evidence>
<dbReference type="RefSeq" id="WP_378139304.1">
    <property type="nucleotide sequence ID" value="NZ_JBHSMI010000067.1"/>
</dbReference>
<keyword evidence="4 15" id="KW-0808">Transferase</keyword>
<feature type="region of interest" description="Disordered" evidence="12">
    <location>
        <begin position="618"/>
        <end position="643"/>
    </location>
</feature>
<evidence type="ECO:0000256" key="5">
    <source>
        <dbReference type="ARBA" id="ARBA00022692"/>
    </source>
</evidence>